<dbReference type="GeneID" id="100378462"/>
<keyword evidence="3" id="KW-1003">Cell membrane</keyword>
<dbReference type="InterPro" id="IPR028082">
    <property type="entry name" value="Peripla_BP_I"/>
</dbReference>
<protein>
    <submittedName>
        <fullName evidence="19">Glutamate receptor ionotropic, kainate 3-like</fullName>
    </submittedName>
</protein>
<keyword evidence="2" id="KW-0813">Transport</keyword>
<keyword evidence="8 15" id="KW-0472">Membrane</keyword>
<name>A0ABM0M5G4_SACKO</name>
<evidence type="ECO:0000259" key="17">
    <source>
        <dbReference type="SMART" id="SM00918"/>
    </source>
</evidence>
<dbReference type="SMART" id="SM00918">
    <property type="entry name" value="Lig_chan-Glu_bd"/>
    <property type="match status" value="1"/>
</dbReference>
<evidence type="ECO:0000256" key="10">
    <source>
        <dbReference type="ARBA" id="ARBA00023180"/>
    </source>
</evidence>
<dbReference type="Gene3D" id="3.40.190.10">
    <property type="entry name" value="Periplasmic binding protein-like II"/>
    <property type="match status" value="2"/>
</dbReference>
<dbReference type="Pfam" id="PF10613">
    <property type="entry name" value="Lig_chan-Glu_bd"/>
    <property type="match status" value="1"/>
</dbReference>
<dbReference type="SUPFAM" id="SSF53850">
    <property type="entry name" value="Periplasmic binding protein-like II"/>
    <property type="match status" value="1"/>
</dbReference>
<dbReference type="RefSeq" id="XP_006815255.1">
    <property type="nucleotide sequence ID" value="XM_006815192.1"/>
</dbReference>
<dbReference type="InterPro" id="IPR001828">
    <property type="entry name" value="ANF_lig-bd_rcpt"/>
</dbReference>
<evidence type="ECO:0000256" key="1">
    <source>
        <dbReference type="ARBA" id="ARBA00004651"/>
    </source>
</evidence>
<dbReference type="SUPFAM" id="SSF53822">
    <property type="entry name" value="Periplasmic binding protein-like I"/>
    <property type="match status" value="1"/>
</dbReference>
<evidence type="ECO:0000256" key="14">
    <source>
        <dbReference type="ARBA" id="ARBA00034100"/>
    </source>
</evidence>
<evidence type="ECO:0000256" key="6">
    <source>
        <dbReference type="ARBA" id="ARBA00023018"/>
    </source>
</evidence>
<dbReference type="PANTHER" id="PTHR18966">
    <property type="entry name" value="IONOTROPIC GLUTAMATE RECEPTOR"/>
    <property type="match status" value="1"/>
</dbReference>
<feature type="transmembrane region" description="Helical" evidence="15">
    <location>
        <begin position="523"/>
        <end position="542"/>
    </location>
</feature>
<dbReference type="InterPro" id="IPR001320">
    <property type="entry name" value="Iontro_rcpt_C"/>
</dbReference>
<accession>A0ABM0M5G4</accession>
<keyword evidence="4 15" id="KW-0812">Transmembrane</keyword>
<feature type="transmembrane region" description="Helical" evidence="15">
    <location>
        <begin position="600"/>
        <end position="620"/>
    </location>
</feature>
<keyword evidence="10" id="KW-0325">Glycoprotein</keyword>
<dbReference type="InterPro" id="IPR019594">
    <property type="entry name" value="Glu/Gly-bd"/>
</dbReference>
<dbReference type="InterPro" id="IPR001508">
    <property type="entry name" value="Iono_Glu_rcpt_met"/>
</dbReference>
<dbReference type="Gene3D" id="1.10.287.70">
    <property type="match status" value="1"/>
</dbReference>
<evidence type="ECO:0000313" key="19">
    <source>
        <dbReference type="RefSeq" id="XP_006815255.1"/>
    </source>
</evidence>
<comment type="subcellular location">
    <subcellularLocation>
        <location evidence="1">Cell membrane</location>
        <topology evidence="1">Multi-pass membrane protein</topology>
    </subcellularLocation>
    <subcellularLocation>
        <location evidence="14">Postsynaptic cell membrane</location>
    </subcellularLocation>
</comment>
<keyword evidence="18" id="KW-1185">Reference proteome</keyword>
<gene>
    <name evidence="19" type="primary">LOC100378462</name>
</gene>
<evidence type="ECO:0000256" key="15">
    <source>
        <dbReference type="SAM" id="Phobius"/>
    </source>
</evidence>
<reference evidence="19" key="1">
    <citation type="submission" date="2025-08" db="UniProtKB">
        <authorList>
            <consortium name="RefSeq"/>
        </authorList>
    </citation>
    <scope>IDENTIFICATION</scope>
    <source>
        <tissue evidence="19">Testes</tissue>
    </source>
</reference>
<keyword evidence="12" id="KW-1071">Ligand-gated ion channel</keyword>
<feature type="domain" description="Ionotropic glutamate receptor L-glutamate and glycine-binding" evidence="17">
    <location>
        <begin position="402"/>
        <end position="468"/>
    </location>
</feature>
<dbReference type="Pfam" id="PF01094">
    <property type="entry name" value="ANF_receptor"/>
    <property type="match status" value="1"/>
</dbReference>
<evidence type="ECO:0000313" key="18">
    <source>
        <dbReference type="Proteomes" id="UP000694865"/>
    </source>
</evidence>
<evidence type="ECO:0000256" key="7">
    <source>
        <dbReference type="ARBA" id="ARBA00023065"/>
    </source>
</evidence>
<keyword evidence="7" id="KW-0406">Ion transport</keyword>
<dbReference type="Gene3D" id="3.40.50.2300">
    <property type="match status" value="2"/>
</dbReference>
<keyword evidence="13" id="KW-0407">Ion channel</keyword>
<feature type="domain" description="Ionotropic glutamate receptor C-terminal" evidence="16">
    <location>
        <begin position="393"/>
        <end position="762"/>
    </location>
</feature>
<evidence type="ECO:0000256" key="12">
    <source>
        <dbReference type="ARBA" id="ARBA00023286"/>
    </source>
</evidence>
<keyword evidence="5 15" id="KW-1133">Transmembrane helix</keyword>
<evidence type="ECO:0000256" key="9">
    <source>
        <dbReference type="ARBA" id="ARBA00023170"/>
    </source>
</evidence>
<keyword evidence="11" id="KW-0628">Postsynaptic cell membrane</keyword>
<evidence type="ECO:0000256" key="4">
    <source>
        <dbReference type="ARBA" id="ARBA00022692"/>
    </source>
</evidence>
<proteinExistence type="predicted"/>
<dbReference type="Pfam" id="PF00060">
    <property type="entry name" value="Lig_chan"/>
    <property type="match status" value="1"/>
</dbReference>
<evidence type="ECO:0000256" key="11">
    <source>
        <dbReference type="ARBA" id="ARBA00023257"/>
    </source>
</evidence>
<evidence type="ECO:0000256" key="2">
    <source>
        <dbReference type="ARBA" id="ARBA00022448"/>
    </source>
</evidence>
<evidence type="ECO:0000256" key="3">
    <source>
        <dbReference type="ARBA" id="ARBA00022475"/>
    </source>
</evidence>
<evidence type="ECO:0000256" key="5">
    <source>
        <dbReference type="ARBA" id="ARBA00022989"/>
    </source>
</evidence>
<dbReference type="SMART" id="SM00079">
    <property type="entry name" value="PBPe"/>
    <property type="match status" value="1"/>
</dbReference>
<keyword evidence="9" id="KW-0675">Receptor</keyword>
<keyword evidence="6" id="KW-0770">Synapse</keyword>
<evidence type="ECO:0000256" key="8">
    <source>
        <dbReference type="ARBA" id="ARBA00023136"/>
    </source>
</evidence>
<dbReference type="PRINTS" id="PR00177">
    <property type="entry name" value="NMDARECEPTOR"/>
</dbReference>
<evidence type="ECO:0000256" key="13">
    <source>
        <dbReference type="ARBA" id="ARBA00023303"/>
    </source>
</evidence>
<dbReference type="InterPro" id="IPR015683">
    <property type="entry name" value="Ionotropic_Glu_rcpt"/>
</dbReference>
<organism evidence="18 19">
    <name type="scientific">Saccoglossus kowalevskii</name>
    <name type="common">Acorn worm</name>
    <dbReference type="NCBI Taxonomy" id="10224"/>
    <lineage>
        <taxon>Eukaryota</taxon>
        <taxon>Metazoa</taxon>
        <taxon>Hemichordata</taxon>
        <taxon>Enteropneusta</taxon>
        <taxon>Harrimaniidae</taxon>
        <taxon>Saccoglossus</taxon>
    </lineage>
</organism>
<sequence>MACSVLTEGVIYCNRNATLVKRSVSQALEYINNDTSIIPNVRLLGIQKFFDSYPLTARAESACDLISDGVSAIIVSDTCRSSLDDIFYITNQMGIPTIMADHNFIEDISTPFTISMFPSKQVFTKALMDLLLYYKWKDFVILYDDILGFGDLEYFFMESGDENWNIKVKKVSMYSSPDAIMKVLVDVRTLGLRNFVVHCHHSMITRVLIPAMRLAMVNIRYSWVFTDLQASYVDIEEYQYSQVNLTMFALGKSSYKGPSPYNLPEEWYEVLNKENRLQEMFTYDAIYALGHALDSMALDGRTIRTETKMCADKEIEVVENGARIVEYMKEVRFNGITGLVDFSERGTRDDINMTILGLNDKGMRSMGVWTKDTNPLRLTATRNNGTFIFGVRPLRVTTIREPFVMLKQGYEEKGYRGNDRFEGYCIDMLEELSRLLHFNYEVELVPDGKFGSMEANGEWNGLVRDLQDNKADLAVASLTISSEREEVIDFTKPYMTLGISILIRKPDEAKPGYFAFLQPLHNVVWVSVLITFFITSFILFLLNRTSPYEWKRLADRGHVSKSEAGNLDFMNGLWWCYGSFMQQGVDYSPRSTAARVVGGSWWLFCLFLVTSYTANMAAFLTITRLDTPIQGAEDLAGQTKVKYGTVINSQPQTFFQNSKNYLYQRMWSYMDNTPGAMANSTDDAVRKVRTENHALLWDSTVNEYLVQKKPCDLMTVGTTFDLKGYGIGLPMGAPYRDDFTIALLKMRERGFLEAIQRKWWTERGECPKTEILGTSDIPTQLGFDQFAGVFCVVGAGAGMGLITALIENFVHVRHKQIRKRKRKKSQCDRHCRMCRRNDSMSLPCRNSSSERIILSYSPKV</sequence>
<feature type="transmembrane region" description="Helical" evidence="15">
    <location>
        <begin position="786"/>
        <end position="810"/>
    </location>
</feature>
<dbReference type="SUPFAM" id="SSF81324">
    <property type="entry name" value="Voltage-gated potassium channels"/>
    <property type="match status" value="1"/>
</dbReference>
<evidence type="ECO:0000259" key="16">
    <source>
        <dbReference type="SMART" id="SM00079"/>
    </source>
</evidence>
<dbReference type="Proteomes" id="UP000694865">
    <property type="component" value="Unplaced"/>
</dbReference>